<evidence type="ECO:0000313" key="5">
    <source>
        <dbReference type="Proteomes" id="UP000030746"/>
    </source>
</evidence>
<feature type="compositionally biased region" description="Low complexity" evidence="1">
    <location>
        <begin position="822"/>
        <end position="847"/>
    </location>
</feature>
<dbReference type="SMART" id="SM00391">
    <property type="entry name" value="MBD"/>
    <property type="match status" value="1"/>
</dbReference>
<dbReference type="GO" id="GO:0005634">
    <property type="term" value="C:nucleus"/>
    <property type="evidence" value="ECO:0007669"/>
    <property type="project" value="TreeGrafter"/>
</dbReference>
<feature type="domain" description="MBD" evidence="3">
    <location>
        <begin position="348"/>
        <end position="418"/>
    </location>
</feature>
<protein>
    <recommendedName>
        <fullName evidence="6">MBD domain-containing protein</fullName>
    </recommendedName>
</protein>
<evidence type="ECO:0000256" key="1">
    <source>
        <dbReference type="SAM" id="MobiDB-lite"/>
    </source>
</evidence>
<dbReference type="HOGENOM" id="CLU_244660_0_0_1"/>
<feature type="region of interest" description="Disordered" evidence="1">
    <location>
        <begin position="1352"/>
        <end position="1376"/>
    </location>
</feature>
<dbReference type="OMA" id="HEVCKYL"/>
<dbReference type="InterPro" id="IPR001739">
    <property type="entry name" value="Methyl_CpG_DNA-bd"/>
</dbReference>
<name>V4BSK3_LOTGI</name>
<feature type="compositionally biased region" description="Basic and acidic residues" evidence="1">
    <location>
        <begin position="876"/>
        <end position="899"/>
    </location>
</feature>
<feature type="compositionally biased region" description="Basic residues" evidence="1">
    <location>
        <begin position="541"/>
        <end position="553"/>
    </location>
</feature>
<dbReference type="InterPro" id="IPR016177">
    <property type="entry name" value="DNA-bd_dom_sf"/>
</dbReference>
<evidence type="ECO:0008006" key="6">
    <source>
        <dbReference type="Google" id="ProtNLM"/>
    </source>
</evidence>
<dbReference type="PROSITE" id="PS50812">
    <property type="entry name" value="PWWP"/>
    <property type="match status" value="1"/>
</dbReference>
<feature type="region of interest" description="Disordered" evidence="1">
    <location>
        <begin position="737"/>
        <end position="777"/>
    </location>
</feature>
<sequence length="1592" mass="174179">MNAGNGSRQNQHVGGRIQQQIPVQGNPNLCQFQYVGMPIHHQGLKNNQFSPNQMHNHGYMGQPQPGCVQQPAGQASFPVATNMATPLVTGTFPTADILANFNQIGPPRQNLQYKTVNNWTNPSPQSAMTLPSIGSLWSHFQQQHNKPNTPQQQQQTVNPQQLTYLPAQPQQQFINTGDGLTLCGNPNIQYGLNQTPGTVNHNLNYSGFVINRLPQAAQNPQIVNTNQTGITIGTHQTMLQTTNLPPNSVSLPPQQSVHPAGLSQNPIQVVNTEAMTFTTASVAFSSNQVTIPTTTVTLTCSTSAQVTETATVHSQIPVTSVLSPASTPQDVKPQVSSLSSHNSCVSSHNNSDITSVKIPFGWKRVVEDGEIVYYSPSNVKLINKQEICKYLLVEGTCKCGLECPLLVDKVFNFDENVVGQLWSVEENTSTKDLSNLCNHKRKIIALAKFQQSQALQNACPVESEEKAEAEVDQKTEGACSSNDPTKLTASQNARPNILQNYGTEHPFNIPPNIIGQNHRMPKFMDMPPIQMNPFEVATKPRAVRKRKPRAKKSRTPDPAADLGPITCHVPQKLDFSQESHLNYRLKVDPMSCHMQPSLSPNDYQQGLVSPQGLLSPQGLVSPPSNVFSPQSQGMKAPVVFQNSNQGNPLSSGHFMEQVPTSTMSTASMLSQFQVPLSVQSNNNLMFQQMMPAHNPLSPRLVNNEMYNPNNPYQHNALFNVNSNNYIYPQMSDMLWMDTNGKPKSKRPRGKKDKHKLSSIVDRTSPCPNIDARNIGSKTPESSAELSFLENPTAFLAQQTVLVNNSIKSPLTQSKDLNPVSIKSENSKSSPKNSSSEPSTPKTPTTPKAIEKSDIKISTSPKNSKSPATVTQFSTLVKEETKESVKDQDQQADVKLEPTEAKIINHTTEDASSNPSSQNDAEEATESDASNLDSLHQMINATSQHEFPASTLLSAAARAQISQQQTTSNLAGQNVHTVTNTVADTNNLQDWMKILQTNNGAANMLLDQHTQIMLQQNPNLMAGSPGGLVNTFNAMTGLPLNMFFPVGQAVDPSALSPSNLLLNVNQQVPLLKADSSNTTTLPQDLLKTSLPNIHPQTPLPTQDLSATDPNMTSINTPMPRISVPLVSSVTNSISQVIPTVGVTQPILNQQQLTPMFGGMTFPAMNGLFLANPIAANQTCNQNVTLMDIVQCGDQNKASTPKASPTSEAAGVSGNNIATAVNQELLNQVQKNEQLGNGLNQQQLLFLPNINVPMMQVLGSNPFIQQADVDKVGIQNQPQYMLSNPLVDPTGQFCANQQNQTALLQLLGMQQMINNYGSGVSNLTPAQIQQVQTFQFQQLLLQQLQGLDQNGQMNTEVKGCDESEGGDEIQSESESVLQADVEDPPVTPVNKNHLNADQCNVDSNQVTKQSPPVKSNCVPRKKLKCNTPVNHKLSNHKSDSNHVTSDNLHNDKHLHHYNGEITLVNTNRLKRSRKDGLDYSDHLDKKNNKLSKCFNNGDLVWGEVAGYNWPGKLIYSNNHIYSNGEEKVLVRWFGDHGESRVNLLTLKSWDEGLLAHKMGRNFNATLEAAIQEALLQEGSSDLPLIVRQTKKKKV</sequence>
<keyword evidence="5" id="KW-1185">Reference proteome</keyword>
<dbReference type="SUPFAM" id="SSF63748">
    <property type="entry name" value="Tudor/PWWP/MBT"/>
    <property type="match status" value="1"/>
</dbReference>
<reference evidence="4 5" key="1">
    <citation type="journal article" date="2013" name="Nature">
        <title>Insights into bilaterian evolution from three spiralian genomes.</title>
        <authorList>
            <person name="Simakov O."/>
            <person name="Marletaz F."/>
            <person name="Cho S.J."/>
            <person name="Edsinger-Gonzales E."/>
            <person name="Havlak P."/>
            <person name="Hellsten U."/>
            <person name="Kuo D.H."/>
            <person name="Larsson T."/>
            <person name="Lv J."/>
            <person name="Arendt D."/>
            <person name="Savage R."/>
            <person name="Osoegawa K."/>
            <person name="de Jong P."/>
            <person name="Grimwood J."/>
            <person name="Chapman J.A."/>
            <person name="Shapiro H."/>
            <person name="Aerts A."/>
            <person name="Otillar R.P."/>
            <person name="Terry A.Y."/>
            <person name="Boore J.L."/>
            <person name="Grigoriev I.V."/>
            <person name="Lindberg D.R."/>
            <person name="Seaver E.C."/>
            <person name="Weisblat D.A."/>
            <person name="Putnam N.H."/>
            <person name="Rokhsar D.S."/>
        </authorList>
    </citation>
    <scope>NUCLEOTIDE SEQUENCE [LARGE SCALE GENOMIC DNA]</scope>
</reference>
<dbReference type="KEGG" id="lgi:LOTGIDRAFT_162940"/>
<evidence type="ECO:0000259" key="2">
    <source>
        <dbReference type="PROSITE" id="PS50812"/>
    </source>
</evidence>
<organism evidence="4 5">
    <name type="scientific">Lottia gigantea</name>
    <name type="common">Giant owl limpet</name>
    <dbReference type="NCBI Taxonomy" id="225164"/>
    <lineage>
        <taxon>Eukaryota</taxon>
        <taxon>Metazoa</taxon>
        <taxon>Spiralia</taxon>
        <taxon>Lophotrochozoa</taxon>
        <taxon>Mollusca</taxon>
        <taxon>Gastropoda</taxon>
        <taxon>Patellogastropoda</taxon>
        <taxon>Lottioidea</taxon>
        <taxon>Lottiidae</taxon>
        <taxon>Lottia</taxon>
    </lineage>
</organism>
<feature type="compositionally biased region" description="Acidic residues" evidence="1">
    <location>
        <begin position="1360"/>
        <end position="1369"/>
    </location>
</feature>
<dbReference type="PANTHER" id="PTHR16112">
    <property type="entry name" value="METHYL-CPG BINDING PROTEIN, DROSOPHILA"/>
    <property type="match status" value="1"/>
</dbReference>
<feature type="compositionally biased region" description="Polar residues" evidence="1">
    <location>
        <begin position="855"/>
        <end position="874"/>
    </location>
</feature>
<accession>V4BSK3</accession>
<dbReference type="RefSeq" id="XP_009057252.1">
    <property type="nucleotide sequence ID" value="XM_009059004.1"/>
</dbReference>
<dbReference type="SUPFAM" id="SSF54171">
    <property type="entry name" value="DNA-binding domain"/>
    <property type="match status" value="1"/>
</dbReference>
<feature type="domain" description="PWWP" evidence="2">
    <location>
        <begin position="1494"/>
        <end position="1547"/>
    </location>
</feature>
<feature type="compositionally biased region" description="Basic residues" evidence="1">
    <location>
        <begin position="742"/>
        <end position="756"/>
    </location>
</feature>
<evidence type="ECO:0000259" key="3">
    <source>
        <dbReference type="PROSITE" id="PS50982"/>
    </source>
</evidence>
<dbReference type="EMBL" id="KB202163">
    <property type="protein sequence ID" value="ESO91939.1"/>
    <property type="molecule type" value="Genomic_DNA"/>
</dbReference>
<gene>
    <name evidence="4" type="ORF">LOTGIDRAFT_162940</name>
</gene>
<dbReference type="PROSITE" id="PS50982">
    <property type="entry name" value="MBD"/>
    <property type="match status" value="1"/>
</dbReference>
<feature type="region of interest" description="Disordered" evidence="1">
    <location>
        <begin position="540"/>
        <end position="565"/>
    </location>
</feature>
<feature type="compositionally biased region" description="Polar residues" evidence="1">
    <location>
        <begin position="909"/>
        <end position="918"/>
    </location>
</feature>
<dbReference type="GO" id="GO:0003682">
    <property type="term" value="F:chromatin binding"/>
    <property type="evidence" value="ECO:0007669"/>
    <property type="project" value="TreeGrafter"/>
</dbReference>
<dbReference type="InterPro" id="IPR000313">
    <property type="entry name" value="PWWP_dom"/>
</dbReference>
<dbReference type="PANTHER" id="PTHR16112:SF16">
    <property type="entry name" value="SIX-BANDED, ISOFORM H"/>
    <property type="match status" value="1"/>
</dbReference>
<proteinExistence type="predicted"/>
<dbReference type="OrthoDB" id="641149at2759"/>
<dbReference type="GO" id="GO:0010369">
    <property type="term" value="C:chromocenter"/>
    <property type="evidence" value="ECO:0007669"/>
    <property type="project" value="TreeGrafter"/>
</dbReference>
<feature type="compositionally biased region" description="Polar residues" evidence="1">
    <location>
        <begin position="478"/>
        <end position="489"/>
    </location>
</feature>
<dbReference type="CTD" id="20239200"/>
<dbReference type="GeneID" id="20239200"/>
<feature type="region of interest" description="Disordered" evidence="1">
    <location>
        <begin position="809"/>
        <end position="928"/>
    </location>
</feature>
<dbReference type="STRING" id="225164.V4BSK3"/>
<dbReference type="GO" id="GO:0003677">
    <property type="term" value="F:DNA binding"/>
    <property type="evidence" value="ECO:0007669"/>
    <property type="project" value="InterPro"/>
</dbReference>
<feature type="region of interest" description="Disordered" evidence="1">
    <location>
        <begin position="467"/>
        <end position="489"/>
    </location>
</feature>
<dbReference type="Pfam" id="PF00855">
    <property type="entry name" value="PWWP"/>
    <property type="match status" value="1"/>
</dbReference>
<evidence type="ECO:0000313" key="4">
    <source>
        <dbReference type="EMBL" id="ESO91939.1"/>
    </source>
</evidence>
<dbReference type="Gene3D" id="2.30.30.140">
    <property type="match status" value="1"/>
</dbReference>
<dbReference type="Proteomes" id="UP000030746">
    <property type="component" value="Unassembled WGS sequence"/>
</dbReference>